<gene>
    <name evidence="1" type="ORF">SERLADRAFT_398734</name>
</gene>
<feature type="non-terminal residue" evidence="1">
    <location>
        <position position="56"/>
    </location>
</feature>
<reference evidence="1" key="1">
    <citation type="submission" date="2011-04" db="EMBL/GenBank/DDBJ databases">
        <title>Evolution of plant cell wall degrading machinery underlies the functional diversity of forest fungi.</title>
        <authorList>
            <consortium name="US DOE Joint Genome Institute (JGI-PGF)"/>
            <person name="Eastwood D.C."/>
            <person name="Floudas D."/>
            <person name="Binder M."/>
            <person name="Majcherczyk A."/>
            <person name="Schneider P."/>
            <person name="Aerts A."/>
            <person name="Asiegbu F.O."/>
            <person name="Baker S.E."/>
            <person name="Barry K."/>
            <person name="Bendiksby M."/>
            <person name="Blumentritt M."/>
            <person name="Coutinho P.M."/>
            <person name="Cullen D."/>
            <person name="Cullen D."/>
            <person name="Gathman A."/>
            <person name="Goodell B."/>
            <person name="Henrissat B."/>
            <person name="Ihrmark K."/>
            <person name="Kauserud H."/>
            <person name="Kohler A."/>
            <person name="LaButti K."/>
            <person name="Lapidus A."/>
            <person name="Lavin J.L."/>
            <person name="Lee Y.-H."/>
            <person name="Lindquist E."/>
            <person name="Lilly W."/>
            <person name="Lucas S."/>
            <person name="Morin E."/>
            <person name="Murat C."/>
            <person name="Oguiza J.A."/>
            <person name="Park J."/>
            <person name="Pisabarro A.G."/>
            <person name="Riley R."/>
            <person name="Rosling A."/>
            <person name="Salamov A."/>
            <person name="Schmidt O."/>
            <person name="Schmutz J."/>
            <person name="Skrede I."/>
            <person name="Stenlid J."/>
            <person name="Wiebenga A."/>
            <person name="Xie X."/>
            <person name="Kues U."/>
            <person name="Hibbett D.S."/>
            <person name="Hoffmeister D."/>
            <person name="Hogberg N."/>
            <person name="Martin F."/>
            <person name="Grigoriev I.V."/>
            <person name="Watkinson S.C."/>
        </authorList>
    </citation>
    <scope>NUCLEOTIDE SEQUENCE</scope>
    <source>
        <strain evidence="1">S7.9</strain>
    </source>
</reference>
<evidence type="ECO:0000313" key="1">
    <source>
        <dbReference type="EMBL" id="EGO21217.1"/>
    </source>
</evidence>
<accession>F8P701</accession>
<dbReference type="AlphaFoldDB" id="F8P701"/>
<dbReference type="KEGG" id="sla:SERLADRAFT_398734"/>
<dbReference type="RefSeq" id="XP_007322174.1">
    <property type="nucleotide sequence ID" value="XM_007322112.1"/>
</dbReference>
<organism>
    <name type="scientific">Serpula lacrymans var. lacrymans (strain S7.9)</name>
    <name type="common">Dry rot fungus</name>
    <dbReference type="NCBI Taxonomy" id="578457"/>
    <lineage>
        <taxon>Eukaryota</taxon>
        <taxon>Fungi</taxon>
        <taxon>Dikarya</taxon>
        <taxon>Basidiomycota</taxon>
        <taxon>Agaricomycotina</taxon>
        <taxon>Agaricomycetes</taxon>
        <taxon>Agaricomycetidae</taxon>
        <taxon>Boletales</taxon>
        <taxon>Coniophorineae</taxon>
        <taxon>Serpulaceae</taxon>
        <taxon>Serpula</taxon>
    </lineage>
</organism>
<proteinExistence type="predicted"/>
<dbReference type="EMBL" id="GL945439">
    <property type="protein sequence ID" value="EGO21217.1"/>
    <property type="molecule type" value="Genomic_DNA"/>
</dbReference>
<name>F8P701_SERL9</name>
<dbReference type="HOGENOM" id="CLU_3020101_0_0_1"/>
<dbReference type="Proteomes" id="UP000008064">
    <property type="component" value="Unassembled WGS sequence"/>
</dbReference>
<protein>
    <submittedName>
        <fullName evidence="1">Uncharacterized protein</fullName>
    </submittedName>
</protein>
<dbReference type="OrthoDB" id="2733082at2759"/>
<sequence>MYASPGDPASWPLNQREKRSAKIVFETTRSKRMSFFDVCLDHPSLQSAYTSARTES</sequence>
<dbReference type="GeneID" id="18811909"/>